<dbReference type="Pfam" id="PF00441">
    <property type="entry name" value="Acyl-CoA_dh_1"/>
    <property type="match status" value="1"/>
</dbReference>
<dbReference type="Gene3D" id="2.40.110.10">
    <property type="entry name" value="Butyryl-CoA Dehydrogenase, subunit A, domain 2"/>
    <property type="match status" value="1"/>
</dbReference>
<comment type="caution">
    <text evidence="10">The sequence shown here is derived from an EMBL/GenBank/DDBJ whole genome shotgun (WGS) entry which is preliminary data.</text>
</comment>
<evidence type="ECO:0000256" key="1">
    <source>
        <dbReference type="ARBA" id="ARBA00001974"/>
    </source>
</evidence>
<feature type="domain" description="Acyl-CoA dehydrogenase/oxidase N-terminal" evidence="9">
    <location>
        <begin position="6"/>
        <end position="117"/>
    </location>
</feature>
<keyword evidence="5 6" id="KW-0560">Oxidoreductase</keyword>
<dbReference type="CDD" id="cd00567">
    <property type="entry name" value="ACAD"/>
    <property type="match status" value="1"/>
</dbReference>
<dbReference type="Proteomes" id="UP000322077">
    <property type="component" value="Unassembled WGS sequence"/>
</dbReference>
<dbReference type="GO" id="GO:0050660">
    <property type="term" value="F:flavin adenine dinucleotide binding"/>
    <property type="evidence" value="ECO:0007669"/>
    <property type="project" value="InterPro"/>
</dbReference>
<dbReference type="Gene3D" id="1.10.540.10">
    <property type="entry name" value="Acyl-CoA dehydrogenase/oxidase, N-terminal domain"/>
    <property type="match status" value="1"/>
</dbReference>
<dbReference type="InterPro" id="IPR013786">
    <property type="entry name" value="AcylCoA_DH/ox_N"/>
</dbReference>
<keyword evidence="11" id="KW-1185">Reference proteome</keyword>
<dbReference type="InterPro" id="IPR037069">
    <property type="entry name" value="AcylCoA_DH/ox_N_sf"/>
</dbReference>
<name>A0A5D9C0J4_9SPHN</name>
<dbReference type="GO" id="GO:0003995">
    <property type="term" value="F:acyl-CoA dehydrogenase activity"/>
    <property type="evidence" value="ECO:0007669"/>
    <property type="project" value="TreeGrafter"/>
</dbReference>
<evidence type="ECO:0000313" key="10">
    <source>
        <dbReference type="EMBL" id="TZG25176.1"/>
    </source>
</evidence>
<evidence type="ECO:0000256" key="5">
    <source>
        <dbReference type="ARBA" id="ARBA00023002"/>
    </source>
</evidence>
<evidence type="ECO:0000259" key="8">
    <source>
        <dbReference type="Pfam" id="PF02770"/>
    </source>
</evidence>
<evidence type="ECO:0000256" key="2">
    <source>
        <dbReference type="ARBA" id="ARBA00009347"/>
    </source>
</evidence>
<comment type="cofactor">
    <cofactor evidence="1 6">
        <name>FAD</name>
        <dbReference type="ChEBI" id="CHEBI:57692"/>
    </cofactor>
</comment>
<sequence length="373" mass="39684">MNFDYSEMQQMLLDSAERLMKERGQVEKWRERRHIESGLDADGWAQFAELGWLMLPIPEDAGGLDGTMEDVALLNIALGKGLATEPYINSVVLSAYILDQAGGAHREALLGGIASGEARVALAHAEIGDRYDIDTPRATTAVHDGNGYKIDGAKSVIFDAPSATHFIVSADLADAGTSLFVVEAGAAGLALESYPLVDGTRAADLRFGGLVVDADALLASGAQATDLLFAATDRAAIAAVAQGVGSMEACLDLCSAYMKERKQFGQPIGNFQSLQHMIVDMLVATHQSRSALYGALAALDGEAQARIRAISAAKVVMGEASQLVMRHGVQIHGGYGVTDEYAISHHYRRLLSLEKAYGDIEYHVARLAAAHIA</sequence>
<dbReference type="Pfam" id="PF02770">
    <property type="entry name" value="Acyl-CoA_dh_M"/>
    <property type="match status" value="1"/>
</dbReference>
<dbReference type="Gene3D" id="1.20.140.10">
    <property type="entry name" value="Butyryl-CoA Dehydrogenase, subunit A, domain 3"/>
    <property type="match status" value="1"/>
</dbReference>
<dbReference type="InterPro" id="IPR009075">
    <property type="entry name" value="AcylCo_DH/oxidase_C"/>
</dbReference>
<feature type="domain" description="Acyl-CoA oxidase/dehydrogenase middle" evidence="8">
    <location>
        <begin position="121"/>
        <end position="204"/>
    </location>
</feature>
<reference evidence="10 11" key="1">
    <citation type="submission" date="2019-08" db="EMBL/GenBank/DDBJ databases">
        <authorList>
            <person name="Wang G."/>
            <person name="Xu Z."/>
        </authorList>
    </citation>
    <scope>NUCLEOTIDE SEQUENCE [LARGE SCALE GENOMIC DNA]</scope>
    <source>
        <strain evidence="10 11">ZX</strain>
    </source>
</reference>
<accession>A0A5D9C0J4</accession>
<comment type="similarity">
    <text evidence="2 6">Belongs to the acyl-CoA dehydrogenase family.</text>
</comment>
<dbReference type="RefSeq" id="WP_149523715.1">
    <property type="nucleotide sequence ID" value="NZ_VTOU01000004.1"/>
</dbReference>
<dbReference type="InterPro" id="IPR009100">
    <property type="entry name" value="AcylCoA_DH/oxidase_NM_dom_sf"/>
</dbReference>
<dbReference type="InterPro" id="IPR046373">
    <property type="entry name" value="Acyl-CoA_Oxase/DH_mid-dom_sf"/>
</dbReference>
<evidence type="ECO:0000259" key="9">
    <source>
        <dbReference type="Pfam" id="PF02771"/>
    </source>
</evidence>
<dbReference type="Pfam" id="PF02771">
    <property type="entry name" value="Acyl-CoA_dh_N"/>
    <property type="match status" value="1"/>
</dbReference>
<organism evidence="10 11">
    <name type="scientific">Sphingomonas montanisoli</name>
    <dbReference type="NCBI Taxonomy" id="2606412"/>
    <lineage>
        <taxon>Bacteria</taxon>
        <taxon>Pseudomonadati</taxon>
        <taxon>Pseudomonadota</taxon>
        <taxon>Alphaproteobacteria</taxon>
        <taxon>Sphingomonadales</taxon>
        <taxon>Sphingomonadaceae</taxon>
        <taxon>Sphingomonas</taxon>
    </lineage>
</organism>
<evidence type="ECO:0000256" key="4">
    <source>
        <dbReference type="ARBA" id="ARBA00022827"/>
    </source>
</evidence>
<evidence type="ECO:0000256" key="6">
    <source>
        <dbReference type="RuleBase" id="RU362125"/>
    </source>
</evidence>
<dbReference type="AlphaFoldDB" id="A0A5D9C0J4"/>
<dbReference type="InterPro" id="IPR036250">
    <property type="entry name" value="AcylCo_DH-like_C"/>
</dbReference>
<evidence type="ECO:0000259" key="7">
    <source>
        <dbReference type="Pfam" id="PF00441"/>
    </source>
</evidence>
<evidence type="ECO:0000313" key="11">
    <source>
        <dbReference type="Proteomes" id="UP000322077"/>
    </source>
</evidence>
<dbReference type="InterPro" id="IPR006091">
    <property type="entry name" value="Acyl-CoA_Oxase/DH_mid-dom"/>
</dbReference>
<dbReference type="EMBL" id="VTOU01000004">
    <property type="protein sequence ID" value="TZG25176.1"/>
    <property type="molecule type" value="Genomic_DNA"/>
</dbReference>
<dbReference type="PANTHER" id="PTHR43884">
    <property type="entry name" value="ACYL-COA DEHYDROGENASE"/>
    <property type="match status" value="1"/>
</dbReference>
<protein>
    <submittedName>
        <fullName evidence="10">Acyl-CoA dehydrogenase</fullName>
    </submittedName>
</protein>
<evidence type="ECO:0000256" key="3">
    <source>
        <dbReference type="ARBA" id="ARBA00022630"/>
    </source>
</evidence>
<dbReference type="SUPFAM" id="SSF47203">
    <property type="entry name" value="Acyl-CoA dehydrogenase C-terminal domain-like"/>
    <property type="match status" value="1"/>
</dbReference>
<keyword evidence="3 6" id="KW-0285">Flavoprotein</keyword>
<dbReference type="PANTHER" id="PTHR43884:SF20">
    <property type="entry name" value="ACYL-COA DEHYDROGENASE FADE28"/>
    <property type="match status" value="1"/>
</dbReference>
<keyword evidence="4 6" id="KW-0274">FAD</keyword>
<gene>
    <name evidence="10" type="ORF">FYJ91_18170</name>
</gene>
<dbReference type="SUPFAM" id="SSF56645">
    <property type="entry name" value="Acyl-CoA dehydrogenase NM domain-like"/>
    <property type="match status" value="1"/>
</dbReference>
<proteinExistence type="inferred from homology"/>
<feature type="domain" description="Acyl-CoA dehydrogenase/oxidase C-terminal" evidence="7">
    <location>
        <begin position="235"/>
        <end position="370"/>
    </location>
</feature>